<keyword evidence="2" id="KW-1185">Reference proteome</keyword>
<dbReference type="InParanoid" id="A0A0C3ITR3"/>
<protein>
    <submittedName>
        <fullName evidence="1">Uncharacterized protein</fullName>
    </submittedName>
</protein>
<accession>A0A0C3ITR3</accession>
<dbReference type="Proteomes" id="UP000054217">
    <property type="component" value="Unassembled WGS sequence"/>
</dbReference>
<proteinExistence type="predicted"/>
<sequence length="95" mass="10608">MTTLRGIVEYVASSYSSYGVRRSLTSFRTLGVLLHPQRQPCISGSLVDIPVAHSPSSLSSHSTTRHNCHAVREYLGGPSLCMKRTILMLSEQFRW</sequence>
<organism evidence="1 2">
    <name type="scientific">Pisolithus tinctorius Marx 270</name>
    <dbReference type="NCBI Taxonomy" id="870435"/>
    <lineage>
        <taxon>Eukaryota</taxon>
        <taxon>Fungi</taxon>
        <taxon>Dikarya</taxon>
        <taxon>Basidiomycota</taxon>
        <taxon>Agaricomycotina</taxon>
        <taxon>Agaricomycetes</taxon>
        <taxon>Agaricomycetidae</taxon>
        <taxon>Boletales</taxon>
        <taxon>Sclerodermatineae</taxon>
        <taxon>Pisolithaceae</taxon>
        <taxon>Pisolithus</taxon>
    </lineage>
</organism>
<reference evidence="1 2" key="1">
    <citation type="submission" date="2014-04" db="EMBL/GenBank/DDBJ databases">
        <authorList>
            <consortium name="DOE Joint Genome Institute"/>
            <person name="Kuo A."/>
            <person name="Kohler A."/>
            <person name="Costa M.D."/>
            <person name="Nagy L.G."/>
            <person name="Floudas D."/>
            <person name="Copeland A."/>
            <person name="Barry K.W."/>
            <person name="Cichocki N."/>
            <person name="Veneault-Fourrey C."/>
            <person name="LaButti K."/>
            <person name="Lindquist E.A."/>
            <person name="Lipzen A."/>
            <person name="Lundell T."/>
            <person name="Morin E."/>
            <person name="Murat C."/>
            <person name="Sun H."/>
            <person name="Tunlid A."/>
            <person name="Henrissat B."/>
            <person name="Grigoriev I.V."/>
            <person name="Hibbett D.S."/>
            <person name="Martin F."/>
            <person name="Nordberg H.P."/>
            <person name="Cantor M.N."/>
            <person name="Hua S.X."/>
        </authorList>
    </citation>
    <scope>NUCLEOTIDE SEQUENCE [LARGE SCALE GENOMIC DNA]</scope>
    <source>
        <strain evidence="1 2">Marx 270</strain>
    </source>
</reference>
<dbReference type="AlphaFoldDB" id="A0A0C3ITR3"/>
<reference evidence="2" key="2">
    <citation type="submission" date="2015-01" db="EMBL/GenBank/DDBJ databases">
        <title>Evolutionary Origins and Diversification of the Mycorrhizal Mutualists.</title>
        <authorList>
            <consortium name="DOE Joint Genome Institute"/>
            <consortium name="Mycorrhizal Genomics Consortium"/>
            <person name="Kohler A."/>
            <person name="Kuo A."/>
            <person name="Nagy L.G."/>
            <person name="Floudas D."/>
            <person name="Copeland A."/>
            <person name="Barry K.W."/>
            <person name="Cichocki N."/>
            <person name="Veneault-Fourrey C."/>
            <person name="LaButti K."/>
            <person name="Lindquist E.A."/>
            <person name="Lipzen A."/>
            <person name="Lundell T."/>
            <person name="Morin E."/>
            <person name="Murat C."/>
            <person name="Riley R."/>
            <person name="Ohm R."/>
            <person name="Sun H."/>
            <person name="Tunlid A."/>
            <person name="Henrissat B."/>
            <person name="Grigoriev I.V."/>
            <person name="Hibbett D.S."/>
            <person name="Martin F."/>
        </authorList>
    </citation>
    <scope>NUCLEOTIDE SEQUENCE [LARGE SCALE GENOMIC DNA]</scope>
    <source>
        <strain evidence="2">Marx 270</strain>
    </source>
</reference>
<dbReference type="HOGENOM" id="CLU_2373642_0_0_1"/>
<gene>
    <name evidence="1" type="ORF">M404DRAFT_1003974</name>
</gene>
<evidence type="ECO:0000313" key="2">
    <source>
        <dbReference type="Proteomes" id="UP000054217"/>
    </source>
</evidence>
<dbReference type="EMBL" id="KN831997">
    <property type="protein sequence ID" value="KIO00278.1"/>
    <property type="molecule type" value="Genomic_DNA"/>
</dbReference>
<name>A0A0C3ITR3_PISTI</name>
<evidence type="ECO:0000313" key="1">
    <source>
        <dbReference type="EMBL" id="KIO00278.1"/>
    </source>
</evidence>